<evidence type="ECO:0000256" key="5">
    <source>
        <dbReference type="ARBA" id="ARBA00022884"/>
    </source>
</evidence>
<evidence type="ECO:0000256" key="4">
    <source>
        <dbReference type="ARBA" id="ARBA00022664"/>
    </source>
</evidence>
<dbReference type="InterPro" id="IPR047131">
    <property type="entry name" value="RBFOX1-like"/>
</dbReference>
<dbReference type="InterPro" id="IPR035979">
    <property type="entry name" value="RBD_domain_sf"/>
</dbReference>
<dbReference type="GO" id="GO:0008380">
    <property type="term" value="P:RNA splicing"/>
    <property type="evidence" value="ECO:0007669"/>
    <property type="project" value="UniProtKB-KW"/>
</dbReference>
<gene>
    <name evidence="8" type="ORF">MS3_05878</name>
</gene>
<dbReference type="PROSITE" id="PS50102">
    <property type="entry name" value="RRM"/>
    <property type="match status" value="1"/>
</dbReference>
<dbReference type="RefSeq" id="XP_012797297.2">
    <property type="nucleotide sequence ID" value="XM_012941843.2"/>
</dbReference>
<dbReference type="GO" id="GO:0005634">
    <property type="term" value="C:nucleus"/>
    <property type="evidence" value="ECO:0007669"/>
    <property type="project" value="UniProtKB-SubCell"/>
</dbReference>
<evidence type="ECO:0000256" key="3">
    <source>
        <dbReference type="ARBA" id="ARBA00022490"/>
    </source>
</evidence>
<keyword evidence="4" id="KW-0507">mRNA processing</keyword>
<organism evidence="8">
    <name type="scientific">Schistosoma haematobium</name>
    <name type="common">Blood fluke</name>
    <dbReference type="NCBI Taxonomy" id="6185"/>
    <lineage>
        <taxon>Eukaryota</taxon>
        <taxon>Metazoa</taxon>
        <taxon>Spiralia</taxon>
        <taxon>Lophotrochozoa</taxon>
        <taxon>Platyhelminthes</taxon>
        <taxon>Trematoda</taxon>
        <taxon>Digenea</taxon>
        <taxon>Strigeidida</taxon>
        <taxon>Schistosomatoidea</taxon>
        <taxon>Schistosomatidae</taxon>
        <taxon>Schistosoma</taxon>
    </lineage>
</organism>
<dbReference type="CDD" id="cd12407">
    <property type="entry name" value="RRM_FOX1_like"/>
    <property type="match status" value="1"/>
</dbReference>
<sequence length="827" mass="84306">MQLIVNNGSPVTASITGFSAKECTILNLLGTKAEGFHEYLTSFTVRKLLKLIRSLLKAFTLSERKEIMFTSTSPINNNLVVPSTVSSASSDIIISSTTGVPANFNSPTGSSTAQPSGVTYTKDHEDIQFSNTTSTCLNPVADICTKVINEVEATNILDPINSHQVASLEAAVAAAAAALVVSSKTSTIMSPVSTYGDPVNHPAHLTDLSTKDAGSNAHVQDKTETSYSFTSSSSSITQNHKVPLFSLCGDLNLPLITSTTITSSASPSVTSSIMNSGTAAGLAANLVNVGPKRLHVSNIPFRFREADLRQLLGPFGTILDVEIIFNERGSKGFGFVTFATGEEADHARENLNGTVVEGRKIEINNATARVMTKKKSESPTLLKTATTLRGVRALVPSTSSTAAIAAAAAALRGAAGITCGLPVVSMPTPGNLASMVVGSGLGGLLQNQACFATTNPTLTNIAAMPAGNTFNANQALLAAAMASASGTPVNYNPAAAAAFCLAGADPNTAALLASYAAAAFGGIGSPSPGCLGTNNGPVSGTTPSTAIQTFGSPSQAPGLTNSLAAMAMFPQTGTLLGPNGHTPLVQWFDPSSNMGVELELQHRIQQQQQQIQANQRALAAAVAAGFTPVSLPAPNTIENLTGSISGNPVGLCGAFSPSQAAAAVAANMLRAFSNSTNSFNATNLTSNRSVTSNSNVLVSSASGSQNATAVQIQANGAHTSISASQVAVSGSNTPGVVQASLSGTNQPAIAAAAAAAAAVASQHFPTQTSVSPTVMSYLPDLNAAAAAAASMDPYLNRLAAGYAINNAVVTTPAIYRTNSSYQRFSPY</sequence>
<evidence type="ECO:0000313" key="8">
    <source>
        <dbReference type="EMBL" id="KGB37535.1"/>
    </source>
</evidence>
<dbReference type="Pfam" id="PF00076">
    <property type="entry name" value="RRM_1"/>
    <property type="match status" value="1"/>
</dbReference>
<name>A0A094ZRZ0_SCHHA</name>
<protein>
    <submittedName>
        <fullName evidence="8">RNA binding protein fox-1 3</fullName>
    </submittedName>
</protein>
<evidence type="ECO:0000256" key="7">
    <source>
        <dbReference type="ARBA" id="ARBA00023242"/>
    </source>
</evidence>
<dbReference type="GO" id="GO:0005737">
    <property type="term" value="C:cytoplasm"/>
    <property type="evidence" value="ECO:0007669"/>
    <property type="project" value="UniProtKB-SubCell"/>
</dbReference>
<evidence type="ECO:0000256" key="2">
    <source>
        <dbReference type="ARBA" id="ARBA00004496"/>
    </source>
</evidence>
<dbReference type="KEGG" id="shx:MS3_00003192"/>
<dbReference type="EMBL" id="KL250897">
    <property type="protein sequence ID" value="KGB37535.1"/>
    <property type="molecule type" value="Genomic_DNA"/>
</dbReference>
<accession>A0A094ZRZ0</accession>
<dbReference type="AlphaFoldDB" id="A0A094ZRZ0"/>
<keyword evidence="7" id="KW-0539">Nucleus</keyword>
<dbReference type="GO" id="GO:0006397">
    <property type="term" value="P:mRNA processing"/>
    <property type="evidence" value="ECO:0007669"/>
    <property type="project" value="UniProtKB-KW"/>
</dbReference>
<reference evidence="8" key="1">
    <citation type="journal article" date="2012" name="Nat. Genet.">
        <title>Whole-genome sequence of Schistosoma haematobium.</title>
        <authorList>
            <person name="Young N.D."/>
            <person name="Jex A.R."/>
            <person name="Li B."/>
            <person name="Liu S."/>
            <person name="Yang L."/>
            <person name="Xiong Z."/>
            <person name="Li Y."/>
            <person name="Cantacessi C."/>
            <person name="Hall R.S."/>
            <person name="Xu X."/>
            <person name="Chen F."/>
            <person name="Wu X."/>
            <person name="Zerlotini A."/>
            <person name="Oliveira G."/>
            <person name="Hofmann A."/>
            <person name="Zhang G."/>
            <person name="Fang X."/>
            <person name="Kang Y."/>
            <person name="Campbell B.E."/>
            <person name="Loukas A."/>
            <person name="Ranganathan S."/>
            <person name="Rollinson D."/>
            <person name="Rinaldi G."/>
            <person name="Brindley P.J."/>
            <person name="Yang H."/>
            <person name="Wang J."/>
            <person name="Wang J."/>
            <person name="Gasser R.B."/>
        </authorList>
    </citation>
    <scope>NUCLEOTIDE SEQUENCE [LARGE SCALE GENOMIC DNA]</scope>
</reference>
<evidence type="ECO:0000256" key="6">
    <source>
        <dbReference type="ARBA" id="ARBA00023187"/>
    </source>
</evidence>
<keyword evidence="6" id="KW-0508">mRNA splicing</keyword>
<dbReference type="STRING" id="6185.A0A094ZRZ0"/>
<dbReference type="SUPFAM" id="SSF54928">
    <property type="entry name" value="RNA-binding domain, RBD"/>
    <property type="match status" value="1"/>
</dbReference>
<dbReference type="InterPro" id="IPR000504">
    <property type="entry name" value="RRM_dom"/>
</dbReference>
<dbReference type="PANTHER" id="PTHR15597:SF22">
    <property type="entry name" value="RNA-BINDING FOX PROTEIN 1, ISOFORM H"/>
    <property type="match status" value="1"/>
</dbReference>
<keyword evidence="5" id="KW-0694">RNA-binding</keyword>
<dbReference type="GO" id="GO:0000381">
    <property type="term" value="P:regulation of alternative mRNA splicing, via spliceosome"/>
    <property type="evidence" value="ECO:0007669"/>
    <property type="project" value="InterPro"/>
</dbReference>
<dbReference type="GO" id="GO:0007399">
    <property type="term" value="P:nervous system development"/>
    <property type="evidence" value="ECO:0007669"/>
    <property type="project" value="InterPro"/>
</dbReference>
<dbReference type="Gene3D" id="3.30.70.330">
    <property type="match status" value="1"/>
</dbReference>
<proteinExistence type="predicted"/>
<dbReference type="GO" id="GO:0003729">
    <property type="term" value="F:mRNA binding"/>
    <property type="evidence" value="ECO:0007669"/>
    <property type="project" value="TreeGrafter"/>
</dbReference>
<dbReference type="InterPro" id="IPR012677">
    <property type="entry name" value="Nucleotide-bd_a/b_plait_sf"/>
</dbReference>
<dbReference type="SMART" id="SM00360">
    <property type="entry name" value="RRM"/>
    <property type="match status" value="1"/>
</dbReference>
<dbReference type="InterPro" id="IPR034237">
    <property type="entry name" value="FOX1_RRM"/>
</dbReference>
<dbReference type="FunFam" id="3.30.70.330:FF:000375">
    <property type="entry name" value="RNA binding fox-1 homolog 1"/>
    <property type="match status" value="1"/>
</dbReference>
<comment type="subcellular location">
    <subcellularLocation>
        <location evidence="2">Cytoplasm</location>
    </subcellularLocation>
    <subcellularLocation>
        <location evidence="1">Nucleus</location>
    </subcellularLocation>
</comment>
<keyword evidence="3" id="KW-0963">Cytoplasm</keyword>
<evidence type="ECO:0000256" key="1">
    <source>
        <dbReference type="ARBA" id="ARBA00004123"/>
    </source>
</evidence>
<dbReference type="PANTHER" id="PTHR15597">
    <property type="entry name" value="ATAXIN 2-BINDING PROTEIN 1-RELATED"/>
    <property type="match status" value="1"/>
</dbReference>